<evidence type="ECO:0000313" key="12">
    <source>
        <dbReference type="Proteomes" id="UP000178943"/>
    </source>
</evidence>
<dbReference type="Pfam" id="PF07650">
    <property type="entry name" value="KH_2"/>
    <property type="match status" value="1"/>
</dbReference>
<dbReference type="PANTHER" id="PTHR11760">
    <property type="entry name" value="30S/40S RIBOSOMAL PROTEIN S3"/>
    <property type="match status" value="1"/>
</dbReference>
<evidence type="ECO:0000259" key="10">
    <source>
        <dbReference type="PROSITE" id="PS50823"/>
    </source>
</evidence>
<dbReference type="AlphaFoldDB" id="A0A1F5VE04"/>
<dbReference type="InterPro" id="IPR036419">
    <property type="entry name" value="Ribosomal_S3_C_sf"/>
</dbReference>
<dbReference type="GO" id="GO:0022627">
    <property type="term" value="C:cytosolic small ribosomal subunit"/>
    <property type="evidence" value="ECO:0007669"/>
    <property type="project" value="TreeGrafter"/>
</dbReference>
<dbReference type="InterPro" id="IPR004044">
    <property type="entry name" value="KH_dom_type_2"/>
</dbReference>
<dbReference type="InterPro" id="IPR009019">
    <property type="entry name" value="KH_sf_prok-type"/>
</dbReference>
<gene>
    <name evidence="8" type="primary">rpsC</name>
    <name evidence="11" type="ORF">A2Y62_03105</name>
</gene>
<dbReference type="HAMAP" id="MF_01309_B">
    <property type="entry name" value="Ribosomal_uS3_B"/>
    <property type="match status" value="1"/>
</dbReference>
<dbReference type="SUPFAM" id="SSF54821">
    <property type="entry name" value="Ribosomal protein S3 C-terminal domain"/>
    <property type="match status" value="1"/>
</dbReference>
<dbReference type="InterPro" id="IPR018280">
    <property type="entry name" value="Ribosomal_uS3_CS"/>
</dbReference>
<keyword evidence="2 8" id="KW-0699">rRNA-binding</keyword>
<evidence type="ECO:0000313" key="11">
    <source>
        <dbReference type="EMBL" id="OGF61672.1"/>
    </source>
</evidence>
<comment type="function">
    <text evidence="6 8">Binds the lower part of the 30S subunit head. Binds mRNA in the 70S ribosome, positioning it for translation.</text>
</comment>
<dbReference type="Pfam" id="PF00189">
    <property type="entry name" value="Ribosomal_S3_C"/>
    <property type="match status" value="1"/>
</dbReference>
<feature type="domain" description="KH type-2" evidence="10">
    <location>
        <begin position="38"/>
        <end position="106"/>
    </location>
</feature>
<dbReference type="GO" id="GO:0006412">
    <property type="term" value="P:translation"/>
    <property type="evidence" value="ECO:0007669"/>
    <property type="project" value="UniProtKB-UniRule"/>
</dbReference>
<name>A0A1F5VE04_9BACT</name>
<evidence type="ECO:0000256" key="2">
    <source>
        <dbReference type="ARBA" id="ARBA00022730"/>
    </source>
</evidence>
<evidence type="ECO:0000256" key="4">
    <source>
        <dbReference type="ARBA" id="ARBA00022980"/>
    </source>
</evidence>
<dbReference type="InterPro" id="IPR015946">
    <property type="entry name" value="KH_dom-like_a/b"/>
</dbReference>
<dbReference type="PROSITE" id="PS00548">
    <property type="entry name" value="RIBOSOMAL_S3"/>
    <property type="match status" value="1"/>
</dbReference>
<evidence type="ECO:0000256" key="6">
    <source>
        <dbReference type="ARBA" id="ARBA00024998"/>
    </source>
</evidence>
<dbReference type="CDD" id="cd02412">
    <property type="entry name" value="KH-II_30S_S3"/>
    <property type="match status" value="1"/>
</dbReference>
<evidence type="ECO:0000256" key="9">
    <source>
        <dbReference type="RuleBase" id="RU003624"/>
    </source>
</evidence>
<dbReference type="InterPro" id="IPR001351">
    <property type="entry name" value="Ribosomal_uS3_C"/>
</dbReference>
<comment type="subunit">
    <text evidence="8">Part of the 30S ribosomal subunit. Forms a tight complex with proteins S10 and S14.</text>
</comment>
<evidence type="ECO:0000256" key="8">
    <source>
        <dbReference type="HAMAP-Rule" id="MF_01309"/>
    </source>
</evidence>
<comment type="caution">
    <text evidence="11">The sequence shown here is derived from an EMBL/GenBank/DDBJ whole genome shotgun (WGS) entry which is preliminary data.</text>
</comment>
<dbReference type="GO" id="GO:0003735">
    <property type="term" value="F:structural constituent of ribosome"/>
    <property type="evidence" value="ECO:0007669"/>
    <property type="project" value="InterPro"/>
</dbReference>
<dbReference type="STRING" id="1817863.A2Y62_03105"/>
<dbReference type="GO" id="GO:0003729">
    <property type="term" value="F:mRNA binding"/>
    <property type="evidence" value="ECO:0007669"/>
    <property type="project" value="UniProtKB-UniRule"/>
</dbReference>
<dbReference type="Proteomes" id="UP000178943">
    <property type="component" value="Unassembled WGS sequence"/>
</dbReference>
<dbReference type="InterPro" id="IPR005704">
    <property type="entry name" value="Ribosomal_uS3_bac-typ"/>
</dbReference>
<dbReference type="NCBIfam" id="TIGR01009">
    <property type="entry name" value="rpsC_bact"/>
    <property type="match status" value="1"/>
</dbReference>
<accession>A0A1F5VE04</accession>
<dbReference type="FunFam" id="3.30.300.20:FF:000001">
    <property type="entry name" value="30S ribosomal protein S3"/>
    <property type="match status" value="1"/>
</dbReference>
<sequence length="211" mass="24358">MGQKVHPYGYRLGFNRTWYSRWFAKKEYGAYLLQDFAIRKAIKKEFYHSGISSIEIERLANKIRIFIKAVRPVLVIGPKGAYVSDMKKKFEKQTQKEVFINVIELPKPELDAQIVAENVALQLEKRVAFRRAMRRAVESALRLGAEGIKIRCKGRLNGVEIARAEWYLFGRLPLHTLKADIDYGFAEARTTYGVIGVKVWINKGSRLSYDI</sequence>
<dbReference type="Gene3D" id="3.30.300.20">
    <property type="match status" value="1"/>
</dbReference>
<dbReference type="SMART" id="SM00322">
    <property type="entry name" value="KH"/>
    <property type="match status" value="1"/>
</dbReference>
<dbReference type="InterPro" id="IPR004087">
    <property type="entry name" value="KH_dom"/>
</dbReference>
<reference evidence="11 12" key="1">
    <citation type="journal article" date="2016" name="Nat. Commun.">
        <title>Thousands of microbial genomes shed light on interconnected biogeochemical processes in an aquifer system.</title>
        <authorList>
            <person name="Anantharaman K."/>
            <person name="Brown C.T."/>
            <person name="Hug L.A."/>
            <person name="Sharon I."/>
            <person name="Castelle C.J."/>
            <person name="Probst A.J."/>
            <person name="Thomas B.C."/>
            <person name="Singh A."/>
            <person name="Wilkins M.J."/>
            <person name="Karaoz U."/>
            <person name="Brodie E.L."/>
            <person name="Williams K.H."/>
            <person name="Hubbard S.S."/>
            <person name="Banfield J.F."/>
        </authorList>
    </citation>
    <scope>NUCLEOTIDE SEQUENCE [LARGE SCALE GENOMIC DNA]</scope>
</reference>
<dbReference type="SUPFAM" id="SSF54814">
    <property type="entry name" value="Prokaryotic type KH domain (KH-domain type II)"/>
    <property type="match status" value="1"/>
</dbReference>
<keyword evidence="5 8" id="KW-0687">Ribonucleoprotein</keyword>
<dbReference type="GO" id="GO:0019843">
    <property type="term" value="F:rRNA binding"/>
    <property type="evidence" value="ECO:0007669"/>
    <property type="project" value="UniProtKB-UniRule"/>
</dbReference>
<evidence type="ECO:0000256" key="7">
    <source>
        <dbReference type="ARBA" id="ARBA00035257"/>
    </source>
</evidence>
<dbReference type="EMBL" id="MFGW01000189">
    <property type="protein sequence ID" value="OGF61672.1"/>
    <property type="molecule type" value="Genomic_DNA"/>
</dbReference>
<keyword evidence="3 8" id="KW-0694">RNA-binding</keyword>
<proteinExistence type="inferred from homology"/>
<dbReference type="PROSITE" id="PS50823">
    <property type="entry name" value="KH_TYPE_2"/>
    <property type="match status" value="1"/>
</dbReference>
<evidence type="ECO:0000256" key="3">
    <source>
        <dbReference type="ARBA" id="ARBA00022884"/>
    </source>
</evidence>
<comment type="similarity">
    <text evidence="1 8 9">Belongs to the universal ribosomal protein uS3 family.</text>
</comment>
<dbReference type="Gene3D" id="3.30.1140.32">
    <property type="entry name" value="Ribosomal protein S3, C-terminal domain"/>
    <property type="match status" value="1"/>
</dbReference>
<keyword evidence="4 8" id="KW-0689">Ribosomal protein</keyword>
<dbReference type="InterPro" id="IPR057258">
    <property type="entry name" value="Ribosomal_uS3"/>
</dbReference>
<dbReference type="PANTHER" id="PTHR11760:SF19">
    <property type="entry name" value="SMALL RIBOSOMAL SUBUNIT PROTEIN US3C"/>
    <property type="match status" value="1"/>
</dbReference>
<organism evidence="11 12">
    <name type="scientific">Candidatus Fischerbacteria bacterium RBG_13_37_8</name>
    <dbReference type="NCBI Taxonomy" id="1817863"/>
    <lineage>
        <taxon>Bacteria</taxon>
        <taxon>Candidatus Fischeribacteriota</taxon>
    </lineage>
</organism>
<evidence type="ECO:0000256" key="5">
    <source>
        <dbReference type="ARBA" id="ARBA00023274"/>
    </source>
</evidence>
<evidence type="ECO:0000256" key="1">
    <source>
        <dbReference type="ARBA" id="ARBA00010761"/>
    </source>
</evidence>
<protein>
    <recommendedName>
        <fullName evidence="7 8">Small ribosomal subunit protein uS3</fullName>
    </recommendedName>
</protein>